<feature type="transmembrane region" description="Helical" evidence="7">
    <location>
        <begin position="171"/>
        <end position="193"/>
    </location>
</feature>
<keyword evidence="10" id="KW-1185">Reference proteome</keyword>
<dbReference type="Proteomes" id="UP000636709">
    <property type="component" value="Unassembled WGS sequence"/>
</dbReference>
<sequence>MATTTTTATGNADPPPPSPSPASSKTGFLKTCFNGVNALSGIGLLSIPYALSQGGWSSLAIFLAIAIVCCYTGILLQRCMEASPLVTTYPDIGALAFGRRGRLAVAIFMYLELFLVAVDFLILEGDNLHKLFPDAGFHVGGLHVSAKQGFVLAATLAVLPTTWFSSLGVLAYVAAGGALASVVLVASVMWVAVFDGVGFHERGRLVHWAGLPAAVSLYSFCFSGHAVFPMIYNGMKDRKKFPMVLFICFLVSTLSYGFMGIIGYLMYGDVLMSQVTLNLPSGKVSSKIAIYTTLVNPLTKYALVVTPIAEAIEGALGVRKSRVLCVLVRMAIVVATAIVALSVPFFADVVALTGALLSCTATMLLPSLCFLRVRAKVGSKKLWMETEACVCIVVVGAAIVVLGTYSSVKQIVQRLK</sequence>
<dbReference type="EMBL" id="JACEFO010001730">
    <property type="protein sequence ID" value="KAF8715999.1"/>
    <property type="molecule type" value="Genomic_DNA"/>
</dbReference>
<feature type="transmembrane region" description="Helical" evidence="7">
    <location>
        <begin position="135"/>
        <end position="159"/>
    </location>
</feature>
<dbReference type="PANTHER" id="PTHR22950:SF698">
    <property type="entry name" value="AMINO ACID TRANSPORTER TRANSMEMBRANE DOMAIN-CONTAINING PROTEIN"/>
    <property type="match status" value="1"/>
</dbReference>
<evidence type="ECO:0000313" key="9">
    <source>
        <dbReference type="EMBL" id="KAF8715999.1"/>
    </source>
</evidence>
<feature type="transmembrane region" description="Helical" evidence="7">
    <location>
        <begin position="244"/>
        <end position="268"/>
    </location>
</feature>
<dbReference type="PANTHER" id="PTHR22950">
    <property type="entry name" value="AMINO ACID TRANSPORTER"/>
    <property type="match status" value="1"/>
</dbReference>
<feature type="transmembrane region" description="Helical" evidence="7">
    <location>
        <begin position="349"/>
        <end position="370"/>
    </location>
</feature>
<evidence type="ECO:0000256" key="5">
    <source>
        <dbReference type="ARBA" id="ARBA00023136"/>
    </source>
</evidence>
<feature type="domain" description="Amino acid transporter transmembrane" evidence="8">
    <location>
        <begin position="25"/>
        <end position="407"/>
    </location>
</feature>
<keyword evidence="2 7" id="KW-0812">Transmembrane</keyword>
<feature type="transmembrane region" description="Helical" evidence="7">
    <location>
        <begin position="57"/>
        <end position="76"/>
    </location>
</feature>
<feature type="transmembrane region" description="Helical" evidence="7">
    <location>
        <begin position="323"/>
        <end position="343"/>
    </location>
</feature>
<gene>
    <name evidence="9" type="ORF">HU200_026968</name>
</gene>
<dbReference type="OrthoDB" id="655540at2759"/>
<evidence type="ECO:0000256" key="6">
    <source>
        <dbReference type="SAM" id="MobiDB-lite"/>
    </source>
</evidence>
<dbReference type="InterPro" id="IPR013057">
    <property type="entry name" value="AA_transpt_TM"/>
</dbReference>
<protein>
    <recommendedName>
        <fullName evidence="8">Amino acid transporter transmembrane domain-containing protein</fullName>
    </recommendedName>
</protein>
<organism evidence="9 10">
    <name type="scientific">Digitaria exilis</name>
    <dbReference type="NCBI Taxonomy" id="1010633"/>
    <lineage>
        <taxon>Eukaryota</taxon>
        <taxon>Viridiplantae</taxon>
        <taxon>Streptophyta</taxon>
        <taxon>Embryophyta</taxon>
        <taxon>Tracheophyta</taxon>
        <taxon>Spermatophyta</taxon>
        <taxon>Magnoliopsida</taxon>
        <taxon>Liliopsida</taxon>
        <taxon>Poales</taxon>
        <taxon>Poaceae</taxon>
        <taxon>PACMAD clade</taxon>
        <taxon>Panicoideae</taxon>
        <taxon>Panicodae</taxon>
        <taxon>Paniceae</taxon>
        <taxon>Anthephorinae</taxon>
        <taxon>Digitaria</taxon>
    </lineage>
</organism>
<evidence type="ECO:0000259" key="8">
    <source>
        <dbReference type="Pfam" id="PF01490"/>
    </source>
</evidence>
<evidence type="ECO:0000256" key="7">
    <source>
        <dbReference type="SAM" id="Phobius"/>
    </source>
</evidence>
<dbReference type="AlphaFoldDB" id="A0A835BV18"/>
<feature type="transmembrane region" description="Helical" evidence="7">
    <location>
        <begin position="205"/>
        <end position="232"/>
    </location>
</feature>
<dbReference type="GO" id="GO:0005774">
    <property type="term" value="C:vacuolar membrane"/>
    <property type="evidence" value="ECO:0007669"/>
    <property type="project" value="TreeGrafter"/>
</dbReference>
<feature type="transmembrane region" description="Helical" evidence="7">
    <location>
        <begin position="103"/>
        <end position="123"/>
    </location>
</feature>
<keyword evidence="3" id="KW-0813">Transport</keyword>
<evidence type="ECO:0000313" key="10">
    <source>
        <dbReference type="Proteomes" id="UP000636709"/>
    </source>
</evidence>
<feature type="region of interest" description="Disordered" evidence="6">
    <location>
        <begin position="1"/>
        <end position="24"/>
    </location>
</feature>
<feature type="transmembrane region" description="Helical" evidence="7">
    <location>
        <begin position="382"/>
        <end position="405"/>
    </location>
</feature>
<keyword evidence="3" id="KW-0029">Amino-acid transport</keyword>
<reference evidence="9" key="1">
    <citation type="submission" date="2020-07" db="EMBL/GenBank/DDBJ databases">
        <title>Genome sequence and genetic diversity analysis of an under-domesticated orphan crop, white fonio (Digitaria exilis).</title>
        <authorList>
            <person name="Bennetzen J.L."/>
            <person name="Chen S."/>
            <person name="Ma X."/>
            <person name="Wang X."/>
            <person name="Yssel A.E.J."/>
            <person name="Chaluvadi S.R."/>
            <person name="Johnson M."/>
            <person name="Gangashetty P."/>
            <person name="Hamidou F."/>
            <person name="Sanogo M.D."/>
            <person name="Zwaenepoel A."/>
            <person name="Wallace J."/>
            <person name="Van De Peer Y."/>
            <person name="Van Deynze A."/>
        </authorList>
    </citation>
    <scope>NUCLEOTIDE SEQUENCE</scope>
    <source>
        <tissue evidence="9">Leaves</tissue>
    </source>
</reference>
<dbReference type="Pfam" id="PF01490">
    <property type="entry name" value="Aa_trans"/>
    <property type="match status" value="1"/>
</dbReference>
<comment type="subcellular location">
    <subcellularLocation>
        <location evidence="1">Membrane</location>
        <topology evidence="1">Multi-pass membrane protein</topology>
    </subcellularLocation>
</comment>
<comment type="caution">
    <text evidence="9">The sequence shown here is derived from an EMBL/GenBank/DDBJ whole genome shotgun (WGS) entry which is preliminary data.</text>
</comment>
<accession>A0A835BV18</accession>
<keyword evidence="5 7" id="KW-0472">Membrane</keyword>
<evidence type="ECO:0000256" key="2">
    <source>
        <dbReference type="ARBA" id="ARBA00022692"/>
    </source>
</evidence>
<proteinExistence type="predicted"/>
<feature type="transmembrane region" description="Helical" evidence="7">
    <location>
        <begin position="32"/>
        <end position="51"/>
    </location>
</feature>
<evidence type="ECO:0000256" key="4">
    <source>
        <dbReference type="ARBA" id="ARBA00022989"/>
    </source>
</evidence>
<dbReference type="GO" id="GO:0015179">
    <property type="term" value="F:L-amino acid transmembrane transporter activity"/>
    <property type="evidence" value="ECO:0007669"/>
    <property type="project" value="TreeGrafter"/>
</dbReference>
<evidence type="ECO:0000256" key="1">
    <source>
        <dbReference type="ARBA" id="ARBA00004141"/>
    </source>
</evidence>
<keyword evidence="4 7" id="KW-1133">Transmembrane helix</keyword>
<evidence type="ECO:0000256" key="3">
    <source>
        <dbReference type="ARBA" id="ARBA00022970"/>
    </source>
</evidence>
<name>A0A835BV18_9POAL</name>